<dbReference type="EMBL" id="CAJHCP010000002">
    <property type="protein sequence ID" value="CAD6517155.1"/>
    <property type="molecule type" value="Genomic_DNA"/>
</dbReference>
<dbReference type="InterPro" id="IPR005624">
    <property type="entry name" value="PduO/GlcC-like"/>
</dbReference>
<organism evidence="1 2">
    <name type="scientific">Paraburkholderia metrosideri</name>
    <dbReference type="NCBI Taxonomy" id="580937"/>
    <lineage>
        <taxon>Bacteria</taxon>
        <taxon>Pseudomonadati</taxon>
        <taxon>Pseudomonadota</taxon>
        <taxon>Betaproteobacteria</taxon>
        <taxon>Burkholderiales</taxon>
        <taxon>Burkholderiaceae</taxon>
        <taxon>Paraburkholderia</taxon>
    </lineage>
</organism>
<sequence length="149" mass="15910">MTQRNENDMSMSYSNRFNLADARRVVAAAEQEAARHGWPMVIAVVDSGGHLVLQQRLDGAQLGSIHVARQKAETAVLFRRPTRVFEEAIAQGGLHLRLLGMNNLVPLDGGIPLIRDGAVVGAIGVSGMRSDQDAQVAQAGADKLNAAES</sequence>
<evidence type="ECO:0000313" key="1">
    <source>
        <dbReference type="EMBL" id="CAD6517155.1"/>
    </source>
</evidence>
<name>A0ABN7HG56_9BURK</name>
<protein>
    <recommendedName>
        <fullName evidence="3">Heme-binding protein</fullName>
    </recommendedName>
</protein>
<comment type="caution">
    <text evidence="1">The sequence shown here is derived from an EMBL/GenBank/DDBJ whole genome shotgun (WGS) entry which is preliminary data.</text>
</comment>
<evidence type="ECO:0008006" key="3">
    <source>
        <dbReference type="Google" id="ProtNLM"/>
    </source>
</evidence>
<dbReference type="InterPro" id="IPR052517">
    <property type="entry name" value="GlcG_carb_metab_protein"/>
</dbReference>
<dbReference type="PANTHER" id="PTHR34309">
    <property type="entry name" value="SLR1406 PROTEIN"/>
    <property type="match status" value="1"/>
</dbReference>
<dbReference type="PANTHER" id="PTHR34309:SF1">
    <property type="entry name" value="PROTEIN GLCG"/>
    <property type="match status" value="1"/>
</dbReference>
<dbReference type="InterPro" id="IPR038084">
    <property type="entry name" value="PduO/GlcC-like_sf"/>
</dbReference>
<dbReference type="Gene3D" id="3.30.450.150">
    <property type="entry name" value="Haem-degrading domain"/>
    <property type="match status" value="1"/>
</dbReference>
<dbReference type="Pfam" id="PF03928">
    <property type="entry name" value="HbpS-like"/>
    <property type="match status" value="1"/>
</dbReference>
<proteinExistence type="predicted"/>
<dbReference type="Proteomes" id="UP000598032">
    <property type="component" value="Unassembled WGS sequence"/>
</dbReference>
<accession>A0ABN7HG56</accession>
<keyword evidence="2" id="KW-1185">Reference proteome</keyword>
<evidence type="ECO:0000313" key="2">
    <source>
        <dbReference type="Proteomes" id="UP000598032"/>
    </source>
</evidence>
<reference evidence="1 2" key="1">
    <citation type="submission" date="2020-10" db="EMBL/GenBank/DDBJ databases">
        <authorList>
            <person name="Peeters C."/>
        </authorList>
    </citation>
    <scope>NUCLEOTIDE SEQUENCE [LARGE SCALE GENOMIC DNA]</scope>
    <source>
        <strain evidence="1 2">LMG 28140</strain>
    </source>
</reference>
<dbReference type="SUPFAM" id="SSF143744">
    <property type="entry name" value="GlcG-like"/>
    <property type="match status" value="1"/>
</dbReference>
<gene>
    <name evidence="1" type="ORF">LMG28140_00896</name>
</gene>
<dbReference type="RefSeq" id="WP_236591600.1">
    <property type="nucleotide sequence ID" value="NZ_CAJHCP010000002.1"/>
</dbReference>